<feature type="signal peptide" evidence="3">
    <location>
        <begin position="1"/>
        <end position="21"/>
    </location>
</feature>
<dbReference type="Proteomes" id="UP000321224">
    <property type="component" value="Unassembled WGS sequence"/>
</dbReference>
<dbReference type="Proteomes" id="UP000198717">
    <property type="component" value="Unassembled WGS sequence"/>
</dbReference>
<protein>
    <submittedName>
        <fullName evidence="4">Uncharacterized protein</fullName>
    </submittedName>
</protein>
<dbReference type="RefSeq" id="WP_090492837.1">
    <property type="nucleotide sequence ID" value="NZ_BJVY01000020.1"/>
</dbReference>
<keyword evidence="2" id="KW-0472">Membrane</keyword>
<reference evidence="4 7" key="2">
    <citation type="submission" date="2019-07" db="EMBL/GenBank/DDBJ databases">
        <title>Whole genome shotgun sequence of Myxococcus virescens NBRC 100334.</title>
        <authorList>
            <person name="Hosoyama A."/>
            <person name="Uohara A."/>
            <person name="Ohji S."/>
            <person name="Ichikawa N."/>
        </authorList>
    </citation>
    <scope>NUCLEOTIDE SEQUENCE [LARGE SCALE GENOMIC DNA]</scope>
    <source>
        <strain evidence="4 7">NBRC 100334</strain>
    </source>
</reference>
<dbReference type="EMBL" id="BJVY01000020">
    <property type="protein sequence ID" value="GEL71970.1"/>
    <property type="molecule type" value="Genomic_DNA"/>
</dbReference>
<comment type="caution">
    <text evidence="4">The sequence shown here is derived from an EMBL/GenBank/DDBJ whole genome shotgun (WGS) entry which is preliminary data.</text>
</comment>
<reference evidence="5 6" key="1">
    <citation type="submission" date="2016-10" db="EMBL/GenBank/DDBJ databases">
        <authorList>
            <person name="Varghese N."/>
            <person name="Submissions S."/>
        </authorList>
    </citation>
    <scope>NUCLEOTIDE SEQUENCE [LARGE SCALE GENOMIC DNA]</scope>
    <source>
        <strain evidence="5 6">DSM 2260</strain>
    </source>
</reference>
<keyword evidence="6" id="KW-1185">Reference proteome</keyword>
<dbReference type="AlphaFoldDB" id="A0A511HEJ7"/>
<feature type="transmembrane region" description="Helical" evidence="2">
    <location>
        <begin position="82"/>
        <end position="102"/>
    </location>
</feature>
<evidence type="ECO:0000256" key="3">
    <source>
        <dbReference type="SAM" id="SignalP"/>
    </source>
</evidence>
<dbReference type="EMBL" id="FNAJ01000012">
    <property type="protein sequence ID" value="SDE80780.1"/>
    <property type="molecule type" value="Genomic_DNA"/>
</dbReference>
<evidence type="ECO:0000313" key="5">
    <source>
        <dbReference type="EMBL" id="SDE80780.1"/>
    </source>
</evidence>
<keyword evidence="3" id="KW-0732">Signal</keyword>
<keyword evidence="2" id="KW-0812">Transmembrane</keyword>
<feature type="chain" id="PRO_5022948610" evidence="3">
    <location>
        <begin position="22"/>
        <end position="140"/>
    </location>
</feature>
<organism evidence="4 7">
    <name type="scientific">Myxococcus virescens</name>
    <dbReference type="NCBI Taxonomy" id="83456"/>
    <lineage>
        <taxon>Bacteria</taxon>
        <taxon>Pseudomonadati</taxon>
        <taxon>Myxococcota</taxon>
        <taxon>Myxococcia</taxon>
        <taxon>Myxococcales</taxon>
        <taxon>Cystobacterineae</taxon>
        <taxon>Myxococcaceae</taxon>
        <taxon>Myxococcus</taxon>
    </lineage>
</organism>
<feature type="region of interest" description="Disordered" evidence="1">
    <location>
        <begin position="116"/>
        <end position="140"/>
    </location>
</feature>
<evidence type="ECO:0000313" key="7">
    <source>
        <dbReference type="Proteomes" id="UP000321224"/>
    </source>
</evidence>
<keyword evidence="2" id="KW-1133">Transmembrane helix</keyword>
<accession>A0A511HEJ7</accession>
<gene>
    <name evidence="4" type="ORF">MVI01_37540</name>
    <name evidence="5" type="ORF">SAMN04488504_11295</name>
</gene>
<proteinExistence type="predicted"/>
<evidence type="ECO:0000313" key="6">
    <source>
        <dbReference type="Proteomes" id="UP000198717"/>
    </source>
</evidence>
<evidence type="ECO:0000313" key="4">
    <source>
        <dbReference type="EMBL" id="GEL71970.1"/>
    </source>
</evidence>
<evidence type="ECO:0000256" key="2">
    <source>
        <dbReference type="SAM" id="Phobius"/>
    </source>
</evidence>
<name>A0A511HEJ7_9BACT</name>
<evidence type="ECO:0000256" key="1">
    <source>
        <dbReference type="SAM" id="MobiDB-lite"/>
    </source>
</evidence>
<sequence>MGTTRSVMTALCISLLSAGGAAYCYTRADALQVQGQWLMERGTAQAEDYAARFDGAAADAQLKTFAERRAILEKAHLWQRGMLLGVLLAALATVSAYLLFLLKRLNDQLLDATGSGAHEGTARESASPEPVQALMPSPQR</sequence>